<comment type="caution">
    <text evidence="1">The sequence shown here is derived from an EMBL/GenBank/DDBJ whole genome shotgun (WGS) entry which is preliminary data.</text>
</comment>
<dbReference type="EMBL" id="PIXC01000009">
    <property type="protein sequence ID" value="PKE26386.1"/>
    <property type="molecule type" value="Genomic_DNA"/>
</dbReference>
<dbReference type="Proteomes" id="UP000233482">
    <property type="component" value="Unassembled WGS sequence"/>
</dbReference>
<protein>
    <recommendedName>
        <fullName evidence="3">Capsular biosynthesis protein</fullName>
    </recommendedName>
</protein>
<dbReference type="AlphaFoldDB" id="A0A855GQ18"/>
<sequence length="348" mass="41280">MSSILLLSLADVKQTPYYKKYTKSMNLKPDIILIGSITNEKEEFGNIWSVQKKGNRITQIINFRKTLKKILDENKYKLIIILHSQISVICNDILLKNNISIILDIRDYIFEDNKVYSYFQNKIIKKSEMVVISSPGFKNFLPKGKYYICHNTFENYKEYTKIKHNKKDENIIIGQIGYIRFIDINKKLINSFENDRRFILKFIGKGSLDLKKKNVSNLYLKDEFNAEDTLKFYKDLDFVNNYYGYGKKNLKYALSNKLYIAALLNIPIIVSPNTYMEKYVNKYNLGLSIDIEADINLQKDKIYEYYKNLDFEDLKYSCQKMLKDVEIQNHEFKVNIERIITKYENSTY</sequence>
<organism evidence="1 2">
    <name type="scientific">Macrococcoides caseolyticum</name>
    <dbReference type="NCBI Taxonomy" id="69966"/>
    <lineage>
        <taxon>Bacteria</taxon>
        <taxon>Bacillati</taxon>
        <taxon>Bacillota</taxon>
        <taxon>Bacilli</taxon>
        <taxon>Bacillales</taxon>
        <taxon>Staphylococcaceae</taxon>
        <taxon>Macrococcoides</taxon>
    </lineage>
</organism>
<reference evidence="1 2" key="1">
    <citation type="submission" date="2017-12" db="EMBL/GenBank/DDBJ databases">
        <title>Genomics of Macrococcus caseolyticus.</title>
        <authorList>
            <person name="MacFadyen A.C."/>
            <person name="Paterson G.K."/>
        </authorList>
    </citation>
    <scope>NUCLEOTIDE SEQUENCE [LARGE SCALE GENOMIC DNA]</scope>
    <source>
        <strain evidence="1 2">5788_EF188</strain>
    </source>
</reference>
<evidence type="ECO:0000313" key="1">
    <source>
        <dbReference type="EMBL" id="PKE26386.1"/>
    </source>
</evidence>
<proteinExistence type="predicted"/>
<dbReference type="Gene3D" id="3.40.50.2000">
    <property type="entry name" value="Glycogen Phosphorylase B"/>
    <property type="match status" value="1"/>
</dbReference>
<name>A0A855GQ18_9STAP</name>
<gene>
    <name evidence="1" type="ORF">CW686_05355</name>
</gene>
<dbReference type="RefSeq" id="WP_086038451.1">
    <property type="nucleotide sequence ID" value="NZ_CP073801.1"/>
</dbReference>
<evidence type="ECO:0000313" key="2">
    <source>
        <dbReference type="Proteomes" id="UP000233482"/>
    </source>
</evidence>
<accession>A0A855GQ18</accession>
<evidence type="ECO:0008006" key="3">
    <source>
        <dbReference type="Google" id="ProtNLM"/>
    </source>
</evidence>